<dbReference type="Proteomes" id="UP001165960">
    <property type="component" value="Unassembled WGS sequence"/>
</dbReference>
<dbReference type="EMBL" id="QTSX02005826">
    <property type="protein sequence ID" value="KAJ9057112.1"/>
    <property type="molecule type" value="Genomic_DNA"/>
</dbReference>
<reference evidence="1" key="1">
    <citation type="submission" date="2022-04" db="EMBL/GenBank/DDBJ databases">
        <title>Genome of the entomopathogenic fungus Entomophthora muscae.</title>
        <authorList>
            <person name="Elya C."/>
            <person name="Lovett B.R."/>
            <person name="Lee E."/>
            <person name="Macias A.M."/>
            <person name="Hajek A.E."/>
            <person name="De Bivort B.L."/>
            <person name="Kasson M.T."/>
            <person name="De Fine Licht H.H."/>
            <person name="Stajich J.E."/>
        </authorList>
    </citation>
    <scope>NUCLEOTIDE SEQUENCE</scope>
    <source>
        <strain evidence="1">Berkeley</strain>
    </source>
</reference>
<proteinExistence type="predicted"/>
<sequence length="545" mass="60272">MKSAAVFSALLGGAQCLKVMMNVGISTLSHARPLLEMGEILRKRDHDVIYVSHDFAESFNKDYKFPFISLGNSSYEQQTPRSLFSKLYDLEETNPAKAAASFFEQVVPLAYEETYERINKVLYEEKPDVILCDWMAAACRDAAQMNAIPLITGFQSLDAAQVGAPFITDRNGYGSITTKPLSFFQRFEDKVLHTIGVFFYNLPLTRALNIARANYGVPPAALPFGDFSTSLGLSSSFIGVEPAAPLPPHIRLVGPVKSTTNPQLTSQLKFFLDAHPRTLYIGFGSDIVLSPSDIDNLVVSTLLSIKHGFLDGVIWGLGQTTHDDFPNKFNVNGTEVTRDQFFENPHTQLLTWAPQAAILEHKNTRLFVSHAGLESSIEAILSGTPILSIPFFGDQPRNARKLEEAGVSLYFARATTSSCTLAKGIKMMLADIQGHYHSNVKRMQRIAQLSSRRAVSGADAIEDYASIARICRPHHPYVYGEIPCELRHLTLASRNMNYFTANCFDVYAVAALVCIALLLTFVYAMHGVATATSDKFKPEESKKTE</sequence>
<name>A0ACC2S402_9FUNG</name>
<organism evidence="1 2">
    <name type="scientific">Entomophthora muscae</name>
    <dbReference type="NCBI Taxonomy" id="34485"/>
    <lineage>
        <taxon>Eukaryota</taxon>
        <taxon>Fungi</taxon>
        <taxon>Fungi incertae sedis</taxon>
        <taxon>Zoopagomycota</taxon>
        <taxon>Entomophthoromycotina</taxon>
        <taxon>Entomophthoromycetes</taxon>
        <taxon>Entomophthorales</taxon>
        <taxon>Entomophthoraceae</taxon>
        <taxon>Entomophthora</taxon>
    </lineage>
</organism>
<protein>
    <submittedName>
        <fullName evidence="1">Uncharacterized protein</fullName>
    </submittedName>
</protein>
<comment type="caution">
    <text evidence="1">The sequence shown here is derived from an EMBL/GenBank/DDBJ whole genome shotgun (WGS) entry which is preliminary data.</text>
</comment>
<gene>
    <name evidence="1" type="ORF">DSO57_1025759</name>
</gene>
<accession>A0ACC2S402</accession>
<keyword evidence="2" id="KW-1185">Reference proteome</keyword>
<evidence type="ECO:0000313" key="2">
    <source>
        <dbReference type="Proteomes" id="UP001165960"/>
    </source>
</evidence>
<evidence type="ECO:0000313" key="1">
    <source>
        <dbReference type="EMBL" id="KAJ9057112.1"/>
    </source>
</evidence>